<dbReference type="eggNOG" id="KOG0725">
    <property type="taxonomic scope" value="Eukaryota"/>
</dbReference>
<dbReference type="Pfam" id="PF13561">
    <property type="entry name" value="adh_short_C2"/>
    <property type="match status" value="1"/>
</dbReference>
<dbReference type="KEGG" id="cic:CICLE_v10017501mg"/>
<dbReference type="Proteomes" id="UP000030687">
    <property type="component" value="Unassembled WGS sequence"/>
</dbReference>
<evidence type="ECO:0000313" key="2">
    <source>
        <dbReference type="EMBL" id="ESR63072.1"/>
    </source>
</evidence>
<name>V4UAN7_CITCL</name>
<protein>
    <submittedName>
        <fullName evidence="2">Uncharacterized protein</fullName>
    </submittedName>
</protein>
<dbReference type="AlphaFoldDB" id="V4UAN7"/>
<proteinExistence type="inferred from homology"/>
<dbReference type="Gene3D" id="3.40.50.720">
    <property type="entry name" value="NAD(P)-binding Rossmann-like Domain"/>
    <property type="match status" value="1"/>
</dbReference>
<dbReference type="InterPro" id="IPR002347">
    <property type="entry name" value="SDR_fam"/>
</dbReference>
<dbReference type="InParanoid" id="V4UAN7"/>
<gene>
    <name evidence="2" type="ORF">CICLE_v10017501mg</name>
</gene>
<keyword evidence="3" id="KW-1185">Reference proteome</keyword>
<dbReference type="SUPFAM" id="SSF51735">
    <property type="entry name" value="NAD(P)-binding Rossmann-fold domains"/>
    <property type="match status" value="1"/>
</dbReference>
<evidence type="ECO:0000256" key="1">
    <source>
        <dbReference type="ARBA" id="ARBA00006484"/>
    </source>
</evidence>
<dbReference type="PRINTS" id="PR00081">
    <property type="entry name" value="GDHRDH"/>
</dbReference>
<dbReference type="Gramene" id="ESR63072">
    <property type="protein sequence ID" value="ESR63072"/>
    <property type="gene ID" value="CICLE_v10017501mg"/>
</dbReference>
<dbReference type="STRING" id="85681.V4UAN7"/>
<reference evidence="2 3" key="1">
    <citation type="submission" date="2013-10" db="EMBL/GenBank/DDBJ databases">
        <authorList>
            <consortium name="International Citrus Genome Consortium"/>
            <person name="Jenkins J."/>
            <person name="Schmutz J."/>
            <person name="Prochnik S."/>
            <person name="Rokhsar D."/>
            <person name="Gmitter F."/>
            <person name="Ollitrault P."/>
            <person name="Machado M."/>
            <person name="Talon M."/>
            <person name="Wincker P."/>
            <person name="Jaillon O."/>
            <person name="Morgante M."/>
        </authorList>
    </citation>
    <scope>NUCLEOTIDE SEQUENCE</scope>
    <source>
        <strain evidence="3">cv. Clemenules</strain>
    </source>
</reference>
<dbReference type="PANTHER" id="PTHR43943:SF2">
    <property type="entry name" value="DEHYDROGENASE_REDUCTASE 4"/>
    <property type="match status" value="1"/>
</dbReference>
<dbReference type="EMBL" id="KI536312">
    <property type="protein sequence ID" value="ESR63072.1"/>
    <property type="molecule type" value="Genomic_DNA"/>
</dbReference>
<sequence length="104" mass="11407">MSEAMQKDDLYIRRLPFTTFIVQLTCKKAEPNGEDEDGKKIPREAGYQPQSSMAMYGVTKTALLGLTKALAAEMAPDTRVNCVAPGFVPTHFAEYITSNDGVAF</sequence>
<dbReference type="PANTHER" id="PTHR43943">
    <property type="entry name" value="DEHYDROGENASE/REDUCTASE (SDR FAMILY) MEMBER 4"/>
    <property type="match status" value="1"/>
</dbReference>
<comment type="similarity">
    <text evidence="1">Belongs to the short-chain dehydrogenases/reductases (SDR) family.</text>
</comment>
<dbReference type="InterPro" id="IPR036291">
    <property type="entry name" value="NAD(P)-bd_dom_sf"/>
</dbReference>
<organism evidence="2 3">
    <name type="scientific">Citrus clementina</name>
    <name type="common">Clementine</name>
    <name type="synonym">Citrus deliciosa x Citrus sinensis</name>
    <dbReference type="NCBI Taxonomy" id="85681"/>
    <lineage>
        <taxon>Eukaryota</taxon>
        <taxon>Viridiplantae</taxon>
        <taxon>Streptophyta</taxon>
        <taxon>Embryophyta</taxon>
        <taxon>Tracheophyta</taxon>
        <taxon>Spermatophyta</taxon>
        <taxon>Magnoliopsida</taxon>
        <taxon>eudicotyledons</taxon>
        <taxon>Gunneridae</taxon>
        <taxon>Pentapetalae</taxon>
        <taxon>rosids</taxon>
        <taxon>malvids</taxon>
        <taxon>Sapindales</taxon>
        <taxon>Rutaceae</taxon>
        <taxon>Aurantioideae</taxon>
        <taxon>Citrus</taxon>
    </lineage>
</organism>
<accession>V4UAN7</accession>
<evidence type="ECO:0000313" key="3">
    <source>
        <dbReference type="Proteomes" id="UP000030687"/>
    </source>
</evidence>